<protein>
    <submittedName>
        <fullName evidence="10">Mycocerosic acid synthase</fullName>
    </submittedName>
</protein>
<dbReference type="PROSITE" id="PS52019">
    <property type="entry name" value="PKS_MFAS_DH"/>
    <property type="match status" value="1"/>
</dbReference>
<reference evidence="10" key="1">
    <citation type="journal article" date="2019" name="Emerg. Microbes Infect.">
        <title>Comprehensive subspecies identification of 175 nontuberculous mycobacteria species based on 7547 genomic profiles.</title>
        <authorList>
            <person name="Matsumoto Y."/>
            <person name="Kinjo T."/>
            <person name="Motooka D."/>
            <person name="Nabeya D."/>
            <person name="Jung N."/>
            <person name="Uechi K."/>
            <person name="Horii T."/>
            <person name="Iida T."/>
            <person name="Fujita J."/>
            <person name="Nakamura S."/>
        </authorList>
    </citation>
    <scope>NUCLEOTIDE SEQUENCE [LARGE SCALE GENOMIC DNA]</scope>
    <source>
        <strain evidence="10">JCM 13671</strain>
    </source>
</reference>
<dbReference type="SUPFAM" id="SSF53901">
    <property type="entry name" value="Thiolase-like"/>
    <property type="match status" value="1"/>
</dbReference>
<dbReference type="SUPFAM" id="SSF55048">
    <property type="entry name" value="Probable ACP-binding domain of malonyl-CoA ACP transacylase"/>
    <property type="match status" value="1"/>
</dbReference>
<dbReference type="SUPFAM" id="SSF52151">
    <property type="entry name" value="FabD/lysophospholipase-like"/>
    <property type="match status" value="1"/>
</dbReference>
<dbReference type="InterPro" id="IPR057326">
    <property type="entry name" value="KR_dom"/>
</dbReference>
<evidence type="ECO:0000313" key="11">
    <source>
        <dbReference type="Proteomes" id="UP000466931"/>
    </source>
</evidence>
<dbReference type="PROSITE" id="PS52004">
    <property type="entry name" value="KS3_2"/>
    <property type="match status" value="1"/>
</dbReference>
<dbReference type="InterPro" id="IPR032821">
    <property type="entry name" value="PKS_assoc"/>
</dbReference>
<dbReference type="Pfam" id="PF16197">
    <property type="entry name" value="KAsynt_C_assoc"/>
    <property type="match status" value="1"/>
</dbReference>
<dbReference type="InterPro" id="IPR020807">
    <property type="entry name" value="PKS_DH"/>
</dbReference>
<dbReference type="FunFam" id="3.40.47.10:FF:000019">
    <property type="entry name" value="Polyketide synthase type I"/>
    <property type="match status" value="1"/>
</dbReference>
<evidence type="ECO:0000313" key="10">
    <source>
        <dbReference type="EMBL" id="BBZ36363.1"/>
    </source>
</evidence>
<feature type="region of interest" description="C-terminal hotdog fold" evidence="6">
    <location>
        <begin position="1037"/>
        <end position="1182"/>
    </location>
</feature>
<dbReference type="InterPro" id="IPR014030">
    <property type="entry name" value="Ketoacyl_synth_N"/>
</dbReference>
<dbReference type="RefSeq" id="WP_085152127.1">
    <property type="nucleotide sequence ID" value="NZ_AP022612.1"/>
</dbReference>
<dbReference type="InterPro" id="IPR036736">
    <property type="entry name" value="ACP-like_sf"/>
</dbReference>
<feature type="active site" description="Proton acceptor; for dehydratase activity" evidence="6">
    <location>
        <position position="934"/>
    </location>
</feature>
<evidence type="ECO:0000259" key="8">
    <source>
        <dbReference type="PROSITE" id="PS52004"/>
    </source>
</evidence>
<dbReference type="InterPro" id="IPR020841">
    <property type="entry name" value="PKS_Beta-ketoAc_synthase_dom"/>
</dbReference>
<dbReference type="SMART" id="SM00827">
    <property type="entry name" value="PKS_AT"/>
    <property type="match status" value="1"/>
</dbReference>
<dbReference type="PROSITE" id="PS00606">
    <property type="entry name" value="KS3_1"/>
    <property type="match status" value="1"/>
</dbReference>
<evidence type="ECO:0000259" key="7">
    <source>
        <dbReference type="PROSITE" id="PS50075"/>
    </source>
</evidence>
<dbReference type="Pfam" id="PF02801">
    <property type="entry name" value="Ketoacyl-synt_C"/>
    <property type="match status" value="1"/>
</dbReference>
<accession>A0A7I7Y5H3</accession>
<proteinExistence type="predicted"/>
<dbReference type="GO" id="GO:0004315">
    <property type="term" value="F:3-oxoacyl-[acyl-carrier-protein] synthase activity"/>
    <property type="evidence" value="ECO:0007669"/>
    <property type="project" value="InterPro"/>
</dbReference>
<dbReference type="Proteomes" id="UP000466931">
    <property type="component" value="Chromosome"/>
</dbReference>
<dbReference type="InterPro" id="IPR016035">
    <property type="entry name" value="Acyl_Trfase/lysoPLipase"/>
</dbReference>
<keyword evidence="4" id="KW-0521">NADP</keyword>
<dbReference type="InterPro" id="IPR042104">
    <property type="entry name" value="PKS_dehydratase_sf"/>
</dbReference>
<evidence type="ECO:0000256" key="6">
    <source>
        <dbReference type="PROSITE-ProRule" id="PRU01363"/>
    </source>
</evidence>
<organism evidence="10 11">
    <name type="scientific">Mycolicibacterium confluentis</name>
    <dbReference type="NCBI Taxonomy" id="28047"/>
    <lineage>
        <taxon>Bacteria</taxon>
        <taxon>Bacillati</taxon>
        <taxon>Actinomycetota</taxon>
        <taxon>Actinomycetes</taxon>
        <taxon>Mycobacteriales</taxon>
        <taxon>Mycobacteriaceae</taxon>
        <taxon>Mycolicibacterium</taxon>
    </lineage>
</organism>
<dbReference type="Pfam" id="PF00109">
    <property type="entry name" value="ketoacyl-synt"/>
    <property type="match status" value="1"/>
</dbReference>
<feature type="domain" description="Carrier" evidence="7">
    <location>
        <begin position="1696"/>
        <end position="1770"/>
    </location>
</feature>
<dbReference type="InterPro" id="IPR014031">
    <property type="entry name" value="Ketoacyl_synth_C"/>
</dbReference>
<dbReference type="InterPro" id="IPR001227">
    <property type="entry name" value="Ac_transferase_dom_sf"/>
</dbReference>
<keyword evidence="2" id="KW-0597">Phosphoprotein</keyword>
<dbReference type="InterPro" id="IPR018201">
    <property type="entry name" value="Ketoacyl_synth_AS"/>
</dbReference>
<feature type="domain" description="Ketosynthase family 3 (KS3)" evidence="8">
    <location>
        <begin position="11"/>
        <end position="438"/>
    </location>
</feature>
<dbReference type="PANTHER" id="PTHR43775:SF37">
    <property type="entry name" value="SI:DKEY-61P9.11"/>
    <property type="match status" value="1"/>
</dbReference>
<dbReference type="InterPro" id="IPR049900">
    <property type="entry name" value="PKS_mFAS_DH"/>
</dbReference>
<dbReference type="Gene3D" id="3.10.129.110">
    <property type="entry name" value="Polyketide synthase dehydratase"/>
    <property type="match status" value="1"/>
</dbReference>
<dbReference type="InterPro" id="IPR049552">
    <property type="entry name" value="PKS_DH_N"/>
</dbReference>
<dbReference type="SMART" id="SM00825">
    <property type="entry name" value="PKS_KS"/>
    <property type="match status" value="1"/>
</dbReference>
<dbReference type="SMART" id="SM00823">
    <property type="entry name" value="PKS_PP"/>
    <property type="match status" value="1"/>
</dbReference>
<dbReference type="InterPro" id="IPR009081">
    <property type="entry name" value="PP-bd_ACP"/>
</dbReference>
<evidence type="ECO:0000256" key="4">
    <source>
        <dbReference type="ARBA" id="ARBA00022857"/>
    </source>
</evidence>
<dbReference type="PANTHER" id="PTHR43775">
    <property type="entry name" value="FATTY ACID SYNTHASE"/>
    <property type="match status" value="1"/>
</dbReference>
<dbReference type="GO" id="GO:0031177">
    <property type="term" value="F:phosphopantetheine binding"/>
    <property type="evidence" value="ECO:0007669"/>
    <property type="project" value="InterPro"/>
</dbReference>
<name>A0A7I7Y5H3_9MYCO</name>
<dbReference type="InterPro" id="IPR049551">
    <property type="entry name" value="PKS_DH_C"/>
</dbReference>
<feature type="region of interest" description="N-terminal hotdog fold" evidence="6">
    <location>
        <begin position="905"/>
        <end position="1025"/>
    </location>
</feature>
<sequence length="1825" mass="196318">MPVTDRPSSSHEPLAIVGVGCRLPGGANSAQRFWDLLCSETDATCDVPETRWNAARYHDPNPAKIGKIVTRRGGFLSEIDQFDPQFFGISPREAHSLDPQQRLLLEVTWEALEDGGLPADELAGTEVGVFIGGFTLDYQLLQNQGRTSRYRFKTHSATGMMMTMLANRISHAFDFRGPSMTIDTACSSSLVAVHLAAQSIWNGECTVALAGGVNIMIGPNTAIAESKSGFLSPQGRSRAFDDSADGYARGEGGAVVVIKPLAQALHDGDDIYAQILGTAVSQDGHTDGITVPNEEAQESAIRTALSRADVDPTEVGYVEAHGTGTPVGDPIEMRALAHALTSERASSHPLLIGSVKTNIGHLEAGAGVAGLIKAALVLKHGYIPANLHLQTPTRHVSLPDLKLDIPASGRPFPECERRVAGVNSFGFGGTNAHAVLAEPPAVPSDTESSKPLAPTLLPISARSEEALAATAGRLAEHLGDNPDTTLVDLGYTLSRRRAHLSHRHALIVESVDDARQQLQAVADSGRSAIERAAPATPKIAFVSTGMGPQWWGMCRDLLDVLPVFTESIHRSDRELSRYTDWSLLEELRRDETSSRIAETEIAQPANFAVQVALAEQLAHLGITPDALIGHSAGEVAAHHLAGLLTFEQAVHVVYHRSRLQQRTSGQGRMLAVGLDADSLMQTVDEKVRDEFGSRISLAAINSPSAVTVAGDGEVLEGLARQLDRAQIFNRHLAVKVPYHTHYMEAIKDDLVEAFAGLSSKAAALPLYSTVTGEILDRYDAGAAYWWQNTRATVLFEPALRRMLDDGYTHFVELGPHPVLAASILETAGSQRVSVLATQRRDTDDARTLLNCVGALHCQGHDIAWSALHSRDGARLLKLPSYPWQTKRFWNETPEAEEALYYRPVHPLLGQPVRAVHPTWEAELGTLTTAFLADHRVQGSVVLPGAVYIEMALAAGRETYGSDHSVDNLVLHRAVILDDTCDPVIRTTLNQDDGTVEFAAFTATGDGDLKWAITANAELNTLTVPRTVRGASARQESVTFTDGEEFYGRTQSLGFDYGEAFRCVSAVTAGHDWAVAQITVPAAVRDQLDDYRFHPALIDGAFQTLFGAPFSGQKESEDPFLPTRIRHCAVYRPPAERMTVHVNVLSATQDEVECDITISDHAGDTLAVFDGFTVQSLSASSRMSPDHIDKGLYELCWVEKPTEPRHEVTGEQTSWLVLADESGMGAAIAEELNVRGHRVHAVEHPSDGESADLDWDELIAADGGVAGVIDCWPVDMSCGRGDADEIGPFTVLRLVKALSRHVTARPRLFLVTANAQPAPGAALTGIDQAAIWGLGRVIGHQEIAEHWGGLIDVDAADNHAYTAARICEHVLGDEAEDQIAIRGAETFVPRLRRCEALTKPFPTKLTADASYVVTGGAGALGRVVTGFLAERGARHITILGRTPLPPRECWAALPEDDPHFDTVAAIRAIERHGAHVTSAGVDVTDADQVTAWLADHTRSGGRPIRGVIHAAGAVRDQLLVKMSETDYAEVVAPKITGTRVLHDAFRGHALDFFVMFGSAGSTIAAPGQGNYAAGNAFLDAFAHHRRAEGLPALTIGWGPWSVGMVEELKLEKIYAQRGIELITPAVGARILDRVINQRLPNIVAISADWGRARQAGFGGRVPPMFSELESDQTVDIPTDGASTLDLLAAAAPTDRPTLVADHVRSIVAAVFDCAAADIEPSDMLDDIGLDSMMAMDFRVRINTAFSIDLPVLEILRGVSVNSLSARIVGELESIHGQAPAGATEEAPPEVHEVDLLMKDLSDAELRDLLAELEAESAEPDASGPRP</sequence>
<gene>
    <name evidence="10" type="ORF">MCNF_49680</name>
</gene>
<keyword evidence="1" id="KW-0596">Phosphopantetheine</keyword>
<evidence type="ECO:0000256" key="2">
    <source>
        <dbReference type="ARBA" id="ARBA00022553"/>
    </source>
</evidence>
<evidence type="ECO:0000259" key="9">
    <source>
        <dbReference type="PROSITE" id="PS52019"/>
    </source>
</evidence>
<dbReference type="Gene3D" id="3.40.47.10">
    <property type="match status" value="1"/>
</dbReference>
<dbReference type="Gene3D" id="3.30.70.3290">
    <property type="match status" value="1"/>
</dbReference>
<keyword evidence="11" id="KW-1185">Reference proteome</keyword>
<dbReference type="Gene3D" id="3.40.50.720">
    <property type="entry name" value="NAD(P)-binding Rossmann-like Domain"/>
    <property type="match status" value="1"/>
</dbReference>
<dbReference type="GO" id="GO:0005737">
    <property type="term" value="C:cytoplasm"/>
    <property type="evidence" value="ECO:0007669"/>
    <property type="project" value="TreeGrafter"/>
</dbReference>
<dbReference type="GO" id="GO:0004312">
    <property type="term" value="F:fatty acid synthase activity"/>
    <property type="evidence" value="ECO:0007669"/>
    <property type="project" value="TreeGrafter"/>
</dbReference>
<dbReference type="SMART" id="SM00822">
    <property type="entry name" value="PKS_KR"/>
    <property type="match status" value="1"/>
</dbReference>
<dbReference type="SUPFAM" id="SSF47336">
    <property type="entry name" value="ACP-like"/>
    <property type="match status" value="1"/>
</dbReference>
<dbReference type="CDD" id="cd00833">
    <property type="entry name" value="PKS"/>
    <property type="match status" value="1"/>
</dbReference>
<dbReference type="Pfam" id="PF14765">
    <property type="entry name" value="PS-DH"/>
    <property type="match status" value="1"/>
</dbReference>
<dbReference type="Gene3D" id="3.40.366.10">
    <property type="entry name" value="Malonyl-Coenzyme A Acyl Carrier Protein, domain 2"/>
    <property type="match status" value="1"/>
</dbReference>
<dbReference type="PROSITE" id="PS50075">
    <property type="entry name" value="CARRIER"/>
    <property type="match status" value="1"/>
</dbReference>
<dbReference type="Pfam" id="PF00698">
    <property type="entry name" value="Acyl_transf_1"/>
    <property type="match status" value="1"/>
</dbReference>
<keyword evidence="5" id="KW-0511">Multifunctional enzyme</keyword>
<dbReference type="GO" id="GO:0006633">
    <property type="term" value="P:fatty acid biosynthetic process"/>
    <property type="evidence" value="ECO:0007669"/>
    <property type="project" value="InterPro"/>
</dbReference>
<feature type="active site" description="Proton donor; for dehydratase activity" evidence="6">
    <location>
        <position position="1098"/>
    </location>
</feature>
<reference evidence="10" key="2">
    <citation type="submission" date="2020-02" db="EMBL/GenBank/DDBJ databases">
        <authorList>
            <person name="Matsumoto Y."/>
            <person name="Motooka D."/>
            <person name="Nakamura S."/>
        </authorList>
    </citation>
    <scope>NUCLEOTIDE SEQUENCE</scope>
    <source>
        <strain evidence="10">JCM 13671</strain>
    </source>
</reference>
<evidence type="ECO:0000256" key="3">
    <source>
        <dbReference type="ARBA" id="ARBA00022679"/>
    </source>
</evidence>
<dbReference type="Gene3D" id="1.10.1200.10">
    <property type="entry name" value="ACP-like"/>
    <property type="match status" value="1"/>
</dbReference>
<dbReference type="OrthoDB" id="9778690at2"/>
<evidence type="ECO:0000256" key="5">
    <source>
        <dbReference type="ARBA" id="ARBA00023268"/>
    </source>
</evidence>
<dbReference type="Pfam" id="PF08659">
    <property type="entry name" value="KR"/>
    <property type="match status" value="1"/>
</dbReference>
<dbReference type="Pfam" id="PF00550">
    <property type="entry name" value="PP-binding"/>
    <property type="match status" value="1"/>
</dbReference>
<dbReference type="InterPro" id="IPR016036">
    <property type="entry name" value="Malonyl_transacylase_ACP-bd"/>
</dbReference>
<evidence type="ECO:0000256" key="1">
    <source>
        <dbReference type="ARBA" id="ARBA00022450"/>
    </source>
</evidence>
<dbReference type="SUPFAM" id="SSF51735">
    <property type="entry name" value="NAD(P)-binding Rossmann-fold domains"/>
    <property type="match status" value="2"/>
</dbReference>
<dbReference type="InterPro" id="IPR013968">
    <property type="entry name" value="PKS_KR"/>
</dbReference>
<dbReference type="InterPro" id="IPR016039">
    <property type="entry name" value="Thiolase-like"/>
</dbReference>
<dbReference type="InterPro" id="IPR014043">
    <property type="entry name" value="Acyl_transferase_dom"/>
</dbReference>
<dbReference type="EMBL" id="AP022612">
    <property type="protein sequence ID" value="BBZ36363.1"/>
    <property type="molecule type" value="Genomic_DNA"/>
</dbReference>
<dbReference type="InterPro" id="IPR050091">
    <property type="entry name" value="PKS_NRPS_Biosynth_Enz"/>
</dbReference>
<keyword evidence="3" id="KW-0808">Transferase</keyword>
<dbReference type="CDD" id="cd08955">
    <property type="entry name" value="KR_2_FAS_SDR_x"/>
    <property type="match status" value="1"/>
</dbReference>
<dbReference type="GO" id="GO:0005886">
    <property type="term" value="C:plasma membrane"/>
    <property type="evidence" value="ECO:0007669"/>
    <property type="project" value="TreeGrafter"/>
</dbReference>
<dbReference type="SMART" id="SM00826">
    <property type="entry name" value="PKS_DH"/>
    <property type="match status" value="1"/>
</dbReference>
<dbReference type="InterPro" id="IPR020806">
    <property type="entry name" value="PKS_PP-bd"/>
</dbReference>
<dbReference type="InterPro" id="IPR036291">
    <property type="entry name" value="NAD(P)-bd_dom_sf"/>
</dbReference>
<feature type="domain" description="PKS/mFAS DH" evidence="9">
    <location>
        <begin position="905"/>
        <end position="1182"/>
    </location>
</feature>
<dbReference type="GO" id="GO:0071770">
    <property type="term" value="P:DIM/DIP cell wall layer assembly"/>
    <property type="evidence" value="ECO:0007669"/>
    <property type="project" value="TreeGrafter"/>
</dbReference>
<dbReference type="Pfam" id="PF21089">
    <property type="entry name" value="PKS_DH_N"/>
    <property type="match status" value="1"/>
</dbReference>